<evidence type="ECO:0000313" key="2">
    <source>
        <dbReference type="Proteomes" id="UP000014500"/>
    </source>
</evidence>
<dbReference type="EnsemblMetazoa" id="SMAR004707-RA">
    <property type="protein sequence ID" value="SMAR004707-PA"/>
    <property type="gene ID" value="SMAR004707"/>
</dbReference>
<accession>T1IU87</accession>
<dbReference type="Proteomes" id="UP000014500">
    <property type="component" value="Unassembled WGS sequence"/>
</dbReference>
<sequence>MLQVSVKELMRILNGSEDLSKSTSYLTFLHVFQIVFCLHEFIIETENLYEELVRDERISSSPAITSSGVECDLFSVGLLELIENQFSYKIRHRWRCDQFWSEDCMASNAQMTINDDYII</sequence>
<reference evidence="2" key="1">
    <citation type="submission" date="2011-05" db="EMBL/GenBank/DDBJ databases">
        <authorList>
            <person name="Richards S.R."/>
            <person name="Qu J."/>
            <person name="Jiang H."/>
            <person name="Jhangiani S.N."/>
            <person name="Agravi P."/>
            <person name="Goodspeed R."/>
            <person name="Gross S."/>
            <person name="Mandapat C."/>
            <person name="Jackson L."/>
            <person name="Mathew T."/>
            <person name="Pu L."/>
            <person name="Thornton R."/>
            <person name="Saada N."/>
            <person name="Wilczek-Boney K.B."/>
            <person name="Lee S."/>
            <person name="Kovar C."/>
            <person name="Wu Y."/>
            <person name="Scherer S.E."/>
            <person name="Worley K.C."/>
            <person name="Muzny D.M."/>
            <person name="Gibbs R."/>
        </authorList>
    </citation>
    <scope>NUCLEOTIDE SEQUENCE</scope>
    <source>
        <strain evidence="2">Brora</strain>
    </source>
</reference>
<dbReference type="HOGENOM" id="CLU_2064384_0_0_1"/>
<proteinExistence type="predicted"/>
<dbReference type="AlphaFoldDB" id="T1IU87"/>
<name>T1IU87_STRMM</name>
<protein>
    <submittedName>
        <fullName evidence="1">Uncharacterized protein</fullName>
    </submittedName>
</protein>
<keyword evidence="2" id="KW-1185">Reference proteome</keyword>
<organism evidence="1 2">
    <name type="scientific">Strigamia maritima</name>
    <name type="common">European centipede</name>
    <name type="synonym">Geophilus maritimus</name>
    <dbReference type="NCBI Taxonomy" id="126957"/>
    <lineage>
        <taxon>Eukaryota</taxon>
        <taxon>Metazoa</taxon>
        <taxon>Ecdysozoa</taxon>
        <taxon>Arthropoda</taxon>
        <taxon>Myriapoda</taxon>
        <taxon>Chilopoda</taxon>
        <taxon>Pleurostigmophora</taxon>
        <taxon>Geophilomorpha</taxon>
        <taxon>Linotaeniidae</taxon>
        <taxon>Strigamia</taxon>
    </lineage>
</organism>
<reference evidence="1" key="2">
    <citation type="submission" date="2015-02" db="UniProtKB">
        <authorList>
            <consortium name="EnsemblMetazoa"/>
        </authorList>
    </citation>
    <scope>IDENTIFICATION</scope>
</reference>
<dbReference type="EMBL" id="JH431524">
    <property type="status" value="NOT_ANNOTATED_CDS"/>
    <property type="molecule type" value="Genomic_DNA"/>
</dbReference>
<evidence type="ECO:0000313" key="1">
    <source>
        <dbReference type="EnsemblMetazoa" id="SMAR004707-PA"/>
    </source>
</evidence>